<dbReference type="FunFam" id="2.40.70.10:FF:000025">
    <property type="entry name" value="Aspartyl protease family protein"/>
    <property type="match status" value="1"/>
</dbReference>
<feature type="compositionally biased region" description="Polar residues" evidence="16">
    <location>
        <begin position="804"/>
        <end position="822"/>
    </location>
</feature>
<evidence type="ECO:0000256" key="12">
    <source>
        <dbReference type="ARBA" id="ARBA00032154"/>
    </source>
</evidence>
<keyword evidence="21" id="KW-1185">Reference proteome</keyword>
<organism evidence="20 21">
    <name type="scientific">Hibiscus syriacus</name>
    <name type="common">Rose of Sharon</name>
    <dbReference type="NCBI Taxonomy" id="106335"/>
    <lineage>
        <taxon>Eukaryota</taxon>
        <taxon>Viridiplantae</taxon>
        <taxon>Streptophyta</taxon>
        <taxon>Embryophyta</taxon>
        <taxon>Tracheophyta</taxon>
        <taxon>Spermatophyta</taxon>
        <taxon>Magnoliopsida</taxon>
        <taxon>eudicotyledons</taxon>
        <taxon>Gunneridae</taxon>
        <taxon>Pentapetalae</taxon>
        <taxon>rosids</taxon>
        <taxon>malvids</taxon>
        <taxon>Malvales</taxon>
        <taxon>Malvaceae</taxon>
        <taxon>Malvoideae</taxon>
        <taxon>Hibiscus</taxon>
    </lineage>
</organism>
<evidence type="ECO:0000256" key="4">
    <source>
        <dbReference type="ARBA" id="ARBA00022695"/>
    </source>
</evidence>
<evidence type="ECO:0000256" key="1">
    <source>
        <dbReference type="ARBA" id="ARBA00007447"/>
    </source>
</evidence>
<evidence type="ECO:0000256" key="14">
    <source>
        <dbReference type="ARBA" id="ARBA00057243"/>
    </source>
</evidence>
<dbReference type="PROSITE" id="PS51767">
    <property type="entry name" value="PEPTIDASE_A1"/>
    <property type="match status" value="1"/>
</dbReference>
<evidence type="ECO:0000256" key="13">
    <source>
        <dbReference type="ARBA" id="ARBA00033113"/>
    </source>
</evidence>
<dbReference type="GO" id="GO:0015074">
    <property type="term" value="P:DNA integration"/>
    <property type="evidence" value="ECO:0007669"/>
    <property type="project" value="InterPro"/>
</dbReference>
<dbReference type="InterPro" id="IPR036397">
    <property type="entry name" value="RNaseH_sf"/>
</dbReference>
<keyword evidence="17" id="KW-0812">Transmembrane</keyword>
<dbReference type="InterPro" id="IPR054722">
    <property type="entry name" value="PolX-like_BBD"/>
</dbReference>
<dbReference type="Pfam" id="PF14223">
    <property type="entry name" value="Retrotran_gag_2"/>
    <property type="match status" value="1"/>
</dbReference>
<dbReference type="GO" id="GO:0003676">
    <property type="term" value="F:nucleic acid binding"/>
    <property type="evidence" value="ECO:0007669"/>
    <property type="project" value="InterPro"/>
</dbReference>
<keyword evidence="3" id="KW-0808">Transferase</keyword>
<dbReference type="Gene3D" id="3.30.420.10">
    <property type="entry name" value="Ribonuclease H-like superfamily/Ribonuclease H"/>
    <property type="match status" value="1"/>
</dbReference>
<evidence type="ECO:0000256" key="17">
    <source>
        <dbReference type="SAM" id="Phobius"/>
    </source>
</evidence>
<keyword evidence="17" id="KW-1133">Transmembrane helix</keyword>
<feature type="domain" description="Peptidase A1" evidence="19">
    <location>
        <begin position="51"/>
        <end position="478"/>
    </location>
</feature>
<keyword evidence="10" id="KW-0325">Glycoprotein</keyword>
<evidence type="ECO:0000256" key="6">
    <source>
        <dbReference type="ARBA" id="ARBA00022750"/>
    </source>
</evidence>
<evidence type="ECO:0000256" key="8">
    <source>
        <dbReference type="ARBA" id="ARBA00022801"/>
    </source>
</evidence>
<dbReference type="GO" id="GO:0004190">
    <property type="term" value="F:aspartic-type endopeptidase activity"/>
    <property type="evidence" value="ECO:0007669"/>
    <property type="project" value="UniProtKB-KW"/>
</dbReference>
<dbReference type="InterPro" id="IPR001461">
    <property type="entry name" value="Aspartic_peptidase_A1"/>
</dbReference>
<dbReference type="InterPro" id="IPR032799">
    <property type="entry name" value="TAXi_C"/>
</dbReference>
<dbReference type="Pfam" id="PF14541">
    <property type="entry name" value="TAXi_C"/>
    <property type="match status" value="2"/>
</dbReference>
<feature type="region of interest" description="Disordered" evidence="16">
    <location>
        <begin position="790"/>
        <end position="822"/>
    </location>
</feature>
<dbReference type="GO" id="GO:0004519">
    <property type="term" value="F:endonuclease activity"/>
    <property type="evidence" value="ECO:0007669"/>
    <property type="project" value="UniProtKB-KW"/>
</dbReference>
<keyword evidence="9" id="KW-0695">RNA-directed DNA polymerase</keyword>
<keyword evidence="4" id="KW-0548">Nucleotidyltransferase</keyword>
<dbReference type="SUPFAM" id="SSF56672">
    <property type="entry name" value="DNA/RNA polymerases"/>
    <property type="match status" value="2"/>
</dbReference>
<dbReference type="CDD" id="cd09272">
    <property type="entry name" value="RNase_HI_RT_Ty1"/>
    <property type="match status" value="1"/>
</dbReference>
<keyword evidence="2" id="KW-0645">Protease</keyword>
<dbReference type="InterPro" id="IPR013103">
    <property type="entry name" value="RVT_2"/>
</dbReference>
<feature type="domain" description="Integrase catalytic" evidence="18">
    <location>
        <begin position="2029"/>
        <end position="2156"/>
    </location>
</feature>
<proteinExistence type="inferred from homology"/>
<feature type="active site" evidence="15">
    <location>
        <position position="272"/>
    </location>
</feature>
<dbReference type="Pfam" id="PF14543">
    <property type="entry name" value="TAXi_N"/>
    <property type="match status" value="1"/>
</dbReference>
<feature type="compositionally biased region" description="Basic and acidic residues" evidence="16">
    <location>
        <begin position="497"/>
        <end position="512"/>
    </location>
</feature>
<comment type="similarity">
    <text evidence="1">Belongs to the peptidase A1 family.</text>
</comment>
<dbReference type="PROSITE" id="PS00141">
    <property type="entry name" value="ASP_PROTEASE"/>
    <property type="match status" value="1"/>
</dbReference>
<sequence>MLLPLQLSSHNHSQYRHLDNIRRHLQQAGLSPSTSNAHMRLYDDLLSHGYYTTRLWIGTPPQEFALIVDTGSTVTYVPCSSCTHCGNHQDPRFQPDLSSTYQPVKCNPSCNCDDEQKQCTYDRRYAEMSSSSGVLGEDVISFGNESELVPQRAVFGCENRETGDLYRQRADGIMGLGRGQLSIMDQLVDKNVIGDSFSLCYGGMDVGGGAMVLGNITPPPEMVFSHSDPFRRHTSLIVFPYYNIELKEMHVAGKRLKLPAGVFDGRHGTVLDSGTTYAYLPKDAFVAFRDAWSQSVKLFIRGHGKFGYLSGTTTKSAEEDEESERWEAENSMIMSWLINSMDPSVGRTYLFLPTAHDIWNAVNETYSDLGNAGQWFELKTRLWKLKQGEKTVTQYYTELKTLWQEVDMFSDYEWSCAKDKALFQKMVEKECVFEFLVGLNMELDEVRGRILGREPLPSTREVFSEVRREESRRTIMLGGHSPNPTESSALFSGQPLRRNDRRNDRDRPICEHCNKPGHTKAKCWKLHGKPAENFSANRNSRNAKGFYASSEDASEEPKPATELSAFSKEQLEQLYQLMSSHSISNTPNPSSYIASSSLAQKGTYPTAFIAGSKSNPWIIDSGATDHMTDNSSIFSSYFPLSGNLKVKIADGSLTSIAGKGSIIISPSLTLLNVLHVPKLSCNLISVNRIIHDCKCIATITFAGFEFQDPCSGKMIGNAKEVDGLYHLVTDNPSDKQVQKPRCFTTLYCENEIMLWHYRISQPINSQPRETQVETNLEPPTELRVYSRRMTRPSNVPPAPKVCQPSDSTMVQGTTSLSPISSPNLEPSTEFFEPIALRKGVRSCTTKHPISNFLSYNKLSPDFKAFSTRIMDDALPKSIHEALEVPRWREAVFEELKALKKNDTWDLTPLPEGKRSVGSKWVFTIKYHADGSVERYKARLVARGFTQTYGLDYEETFAPVAKLNTVRVLLSLVANLDWTLRQFDVKNAFLNGELEEEVFMEVPPGFDELKKDGRVCKLKKSIYGLKQSPRAWFERFTRAVKQHGYTQAQSDHTMFYKHNNDKIVVLIVYVDDIVMTGDDTVELESLKNFLSNQFKVKDLGQLKYFLGMEVARSSKGIIISQRKYVLDILKETKLLECKPVATPIDPNQKLEKEDGAEPVDKNRYQKLVGKLIYLPYTRPDIAFVVSLVSQFMHCPSEKHSKAVYRILHYLKGSPGKGIMFSKNGSRRVEIFTDADWGGSSTDRRSTTGYCSFVWGNLVTWRSKKQPVVSRSSAEAEFRAMAQGVCELLWLRRILEELKVEGDKPMKLYCDNKSAISIAQNPVQHDRTKHVEIDRHFIKERLENGDICISFVPSSEQLADVLTKGLFTTMFEGFLPVLHVYLALLMQVLREVHFLKRVHGPDPNFDDICVSGAGRDVSQLSKTFPEVEMVFKNGNKLLLSPENYLFRHTRLSGAYCLGIFPNSESTTLLGGIVARNTLVTYDRGNDRTGFMKTNCFELWMRVWSSVAPAPAPLVSQRNDTNREISPASTLSGSPPNVLPGSFHIGFITFDMSISTNDSKSKLNFEELGELISKELEVDNSQVQLNYFDFNQCRKTLFTRAGTEKLCLPEPENSVSTWYQSSASISTLLPPPFVIISTSSVPSMHCNPSNCEILRNAVLLCNHSSATSVIALLSSPYCSCRAAGPALPSSQQQPFLFRCLSWHILLRPTCHPRLKLPLFNRLPSESVSSSITCHRINCENYIAWSHSVHLFITSLWKRQNLFDNIPVPDPTDPQYDTWLTEKTTILSWLLNSMLPDISANFRLYTTASGIWNVAREMSLLSLREVFSEVRREESRRSLMLAPPVESYALNTHSSSDTRVMKANWTPSKSFSCPYHGNSAVTTLEGGSFSLQQLNDLWQMFGHLQISPATESKSACTVSEGSSPFTFLSPSLVCASWIVDSRASDHMTGNVSLFSTFHKNGISCCVRTADGSLSPVKGSDSVRINSHITLPNDLTSGMVIGNARRRGGLYILDAPPYTLGPNHSLAPFISSFVSVSPTDVAADIVLWHFSNIWGPLRVTGFHGIRWFITFIDDHSRITWTFLMKDKSESCTIFKRFQKMVETQFQSSIGILKSNNGGEYLSQSLGSFFQENIIVHLTSCVDTSQQNGVVERKNRHLLEILAFKCPRDIISIKFPHFKPFTSSVRLRVFGCTAFVRDHNPHKSKLNPRAIRCLCRLFIPSDTSQQNRVAECKNRHLLEILAFKCPWDILSTKFPHFKPFTSSVPLRVFGCTAFVHDHNPHKSKFNPRAIRCVFVAHVDHIHIPETIEEALKSPEWKKAVEEEISALENNKTWVIVDLPKEKKPVGCKWVFTETFAPVAKLNTVRVLSSLAVNKDWILYQLDVKNAFLNDNLEEEVYMQVPPGIHSRNNRKKSILIVYVDDIIIKGDDLVEIEKLKTLLGKKFETKDLGTLKYFLGMEPPETRMEVNLKLNKDGNPVRLLNVTSKGNEYLVRWGIFPASSDNYIANSTALFPERFGNYNLVEWNAEPQRKSSWFRHHVLAVVLGFNATLSLSAIGIWLVVRHRRKSISAYEPVASPIAEQELQPLQS</sequence>
<evidence type="ECO:0000256" key="9">
    <source>
        <dbReference type="ARBA" id="ARBA00022918"/>
    </source>
</evidence>
<feature type="active site" evidence="15">
    <location>
        <position position="69"/>
    </location>
</feature>
<dbReference type="InterPro" id="IPR012337">
    <property type="entry name" value="RNaseH-like_sf"/>
</dbReference>
<dbReference type="EMBL" id="VEPZ02001152">
    <property type="protein sequence ID" value="KAE8690376.1"/>
    <property type="molecule type" value="Genomic_DNA"/>
</dbReference>
<evidence type="ECO:0000256" key="15">
    <source>
        <dbReference type="PIRSR" id="PIRSR601461-1"/>
    </source>
</evidence>
<evidence type="ECO:0000313" key="20">
    <source>
        <dbReference type="EMBL" id="KAE8690376.1"/>
    </source>
</evidence>
<dbReference type="Proteomes" id="UP000436088">
    <property type="component" value="Unassembled WGS sequence"/>
</dbReference>
<dbReference type="InterPro" id="IPR043502">
    <property type="entry name" value="DNA/RNA_pol_sf"/>
</dbReference>
<evidence type="ECO:0000256" key="10">
    <source>
        <dbReference type="ARBA" id="ARBA00023180"/>
    </source>
</evidence>
<evidence type="ECO:0000256" key="5">
    <source>
        <dbReference type="ARBA" id="ARBA00022722"/>
    </source>
</evidence>
<evidence type="ECO:0000259" key="19">
    <source>
        <dbReference type="PROSITE" id="PS51767"/>
    </source>
</evidence>
<dbReference type="GO" id="GO:0003964">
    <property type="term" value="F:RNA-directed DNA polymerase activity"/>
    <property type="evidence" value="ECO:0007669"/>
    <property type="project" value="UniProtKB-KW"/>
</dbReference>
<reference evidence="20" key="1">
    <citation type="submission" date="2019-09" db="EMBL/GenBank/DDBJ databases">
        <title>Draft genome information of white flower Hibiscus syriacus.</title>
        <authorList>
            <person name="Kim Y.-M."/>
        </authorList>
    </citation>
    <scope>NUCLEOTIDE SEQUENCE [LARGE SCALE GENOMIC DNA]</scope>
    <source>
        <strain evidence="20">YM2019G1</strain>
    </source>
</reference>
<dbReference type="InterPro" id="IPR021109">
    <property type="entry name" value="Peptidase_aspartic_dom_sf"/>
</dbReference>
<evidence type="ECO:0000313" key="21">
    <source>
        <dbReference type="Proteomes" id="UP000436088"/>
    </source>
</evidence>
<dbReference type="InterPro" id="IPR032861">
    <property type="entry name" value="TAXi_N"/>
</dbReference>
<dbReference type="CDD" id="cd05476">
    <property type="entry name" value="pepsin_A_like_plant"/>
    <property type="match status" value="1"/>
</dbReference>
<dbReference type="PROSITE" id="PS50994">
    <property type="entry name" value="INTEGRASE"/>
    <property type="match status" value="1"/>
</dbReference>
<dbReference type="Pfam" id="PF22936">
    <property type="entry name" value="Pol_BBD"/>
    <property type="match status" value="2"/>
</dbReference>
<evidence type="ECO:0000256" key="3">
    <source>
        <dbReference type="ARBA" id="ARBA00022679"/>
    </source>
</evidence>
<gene>
    <name evidence="20" type="ORF">F3Y22_tig00110895pilonHSYRG00186</name>
</gene>
<keyword evidence="7" id="KW-0255">Endonuclease</keyword>
<dbReference type="SUPFAM" id="SSF53098">
    <property type="entry name" value="Ribonuclease H-like"/>
    <property type="match status" value="1"/>
</dbReference>
<evidence type="ECO:0000256" key="2">
    <source>
        <dbReference type="ARBA" id="ARBA00022670"/>
    </source>
</evidence>
<feature type="compositionally biased region" description="Polar residues" evidence="16">
    <location>
        <begin position="482"/>
        <end position="491"/>
    </location>
</feature>
<comment type="function">
    <text evidence="14">Capsid protein (CA) is the structural component of the virus-like particle (VLP), forming the shell that encapsulates the retrotransposons dimeric RNA genome. The particles are assembled from trimer-clustered units and there are holes in the capsid shells that allow for the diffusion of macromolecules. CA also has nucleocapsid-like chaperone activity, promoting primer tRNA(i)-Met annealing to the multipartite primer-binding site (PBS), dimerization of Ty1 RNA and initiation of reverse transcription.</text>
</comment>
<dbReference type="Pfam" id="PF07727">
    <property type="entry name" value="RVT_2"/>
    <property type="match status" value="2"/>
</dbReference>
<dbReference type="InterPro" id="IPR001969">
    <property type="entry name" value="Aspartic_peptidase_AS"/>
</dbReference>
<feature type="transmembrane region" description="Helical" evidence="17">
    <location>
        <begin position="2532"/>
        <end position="2554"/>
    </location>
</feature>
<evidence type="ECO:0000256" key="11">
    <source>
        <dbReference type="ARBA" id="ARBA00030524"/>
    </source>
</evidence>
<dbReference type="SUPFAM" id="SSF50630">
    <property type="entry name" value="Acid proteases"/>
    <property type="match status" value="2"/>
</dbReference>
<evidence type="ECO:0000256" key="7">
    <source>
        <dbReference type="ARBA" id="ARBA00022759"/>
    </source>
</evidence>
<protein>
    <recommendedName>
        <fullName evidence="11">Gag-Pol-p199</fullName>
    </recommendedName>
    <alternativeName>
        <fullName evidence="12">TY1A-TY1B</fullName>
    </alternativeName>
    <alternativeName>
        <fullName evidence="13">p190</fullName>
    </alternativeName>
</protein>
<keyword evidence="8" id="KW-0378">Hydrolase</keyword>
<dbReference type="Gene3D" id="2.40.70.10">
    <property type="entry name" value="Acid Proteases"/>
    <property type="match status" value="3"/>
</dbReference>
<dbReference type="PANTHER" id="PTHR13683">
    <property type="entry name" value="ASPARTYL PROTEASES"/>
    <property type="match status" value="1"/>
</dbReference>
<name>A0A6A2ZFN0_HIBSY</name>
<comment type="caution">
    <text evidence="20">The sequence shown here is derived from an EMBL/GenBank/DDBJ whole genome shotgun (WGS) entry which is preliminary data.</text>
</comment>
<dbReference type="InterPro" id="IPR034161">
    <property type="entry name" value="Pepsin-like_plant"/>
</dbReference>
<feature type="region of interest" description="Disordered" evidence="16">
    <location>
        <begin position="476"/>
        <end position="512"/>
    </location>
</feature>
<dbReference type="InterPro" id="IPR033121">
    <property type="entry name" value="PEPTIDASE_A1"/>
</dbReference>
<dbReference type="PANTHER" id="PTHR13683:SF895">
    <property type="entry name" value="EUKARYOTIC ASPARTYL PROTEASE FAMILY PROTEIN"/>
    <property type="match status" value="1"/>
</dbReference>
<keyword evidence="5" id="KW-0540">Nuclease</keyword>
<keyword evidence="6" id="KW-0064">Aspartyl protease</keyword>
<dbReference type="InterPro" id="IPR001584">
    <property type="entry name" value="Integrase_cat-core"/>
</dbReference>
<dbReference type="GO" id="GO:0006508">
    <property type="term" value="P:proteolysis"/>
    <property type="evidence" value="ECO:0007669"/>
    <property type="project" value="UniProtKB-KW"/>
</dbReference>
<keyword evidence="17" id="KW-0472">Membrane</keyword>
<evidence type="ECO:0000256" key="16">
    <source>
        <dbReference type="SAM" id="MobiDB-lite"/>
    </source>
</evidence>
<evidence type="ECO:0000259" key="18">
    <source>
        <dbReference type="PROSITE" id="PS50994"/>
    </source>
</evidence>
<accession>A0A6A2ZFN0</accession>